<feature type="domain" description="Major facilitator superfamily (MFS) profile" evidence="7">
    <location>
        <begin position="29"/>
        <end position="436"/>
    </location>
</feature>
<evidence type="ECO:0000256" key="2">
    <source>
        <dbReference type="ARBA" id="ARBA00009598"/>
    </source>
</evidence>
<dbReference type="EMBL" id="QQBG01000017">
    <property type="protein sequence ID" value="RDB31366.1"/>
    <property type="molecule type" value="Genomic_DNA"/>
</dbReference>
<dbReference type="PANTHER" id="PTHR43826">
    <property type="entry name" value="GLUCOSE-6-PHOSPHATE EXCHANGER SLC37A4"/>
    <property type="match status" value="1"/>
</dbReference>
<dbReference type="AlphaFoldDB" id="A0A369KK43"/>
<dbReference type="InterPro" id="IPR020846">
    <property type="entry name" value="MFS_dom"/>
</dbReference>
<keyword evidence="3 6" id="KW-0812">Transmembrane</keyword>
<dbReference type="OrthoDB" id="9766638at2"/>
<dbReference type="SUPFAM" id="SSF103473">
    <property type="entry name" value="MFS general substrate transporter"/>
    <property type="match status" value="1"/>
</dbReference>
<dbReference type="InterPro" id="IPR051337">
    <property type="entry name" value="OPA_Antiporter"/>
</dbReference>
<dbReference type="PANTHER" id="PTHR43826:SF3">
    <property type="entry name" value="GLUCOSE-6-PHOSPHATE EXCHANGER SLC37A4"/>
    <property type="match status" value="1"/>
</dbReference>
<name>A0A369KK43_9BACT</name>
<organism evidence="8 9">
    <name type="scientific">Candidatus Similichlamydia laticola</name>
    <dbReference type="NCBI Taxonomy" id="2170265"/>
    <lineage>
        <taxon>Bacteria</taxon>
        <taxon>Pseudomonadati</taxon>
        <taxon>Chlamydiota</taxon>
        <taxon>Chlamydiia</taxon>
        <taxon>Parachlamydiales</taxon>
        <taxon>Candidatus Parilichlamydiaceae</taxon>
        <taxon>Candidatus Similichlamydia</taxon>
    </lineage>
</organism>
<feature type="transmembrane region" description="Helical" evidence="6">
    <location>
        <begin position="379"/>
        <end position="400"/>
    </location>
</feature>
<feature type="transmembrane region" description="Helical" evidence="6">
    <location>
        <begin position="237"/>
        <end position="260"/>
    </location>
</feature>
<dbReference type="GO" id="GO:0061513">
    <property type="term" value="F:glucose 6-phosphate:phosphate antiporter activity"/>
    <property type="evidence" value="ECO:0007669"/>
    <property type="project" value="TreeGrafter"/>
</dbReference>
<dbReference type="RefSeq" id="WP_114544421.1">
    <property type="nucleotide sequence ID" value="NZ_QQBG01000017.1"/>
</dbReference>
<keyword evidence="4 6" id="KW-1133">Transmembrane helix</keyword>
<feature type="transmembrane region" description="Helical" evidence="6">
    <location>
        <begin position="60"/>
        <end position="82"/>
    </location>
</feature>
<dbReference type="GO" id="GO:0005886">
    <property type="term" value="C:plasma membrane"/>
    <property type="evidence" value="ECO:0007669"/>
    <property type="project" value="TreeGrafter"/>
</dbReference>
<dbReference type="InterPro" id="IPR021159">
    <property type="entry name" value="Sugar-P_transporter_CS"/>
</dbReference>
<proteinExistence type="inferred from homology"/>
<evidence type="ECO:0000259" key="7">
    <source>
        <dbReference type="PROSITE" id="PS50850"/>
    </source>
</evidence>
<feature type="transmembrane region" description="Helical" evidence="6">
    <location>
        <begin position="29"/>
        <end position="54"/>
    </location>
</feature>
<dbReference type="Gene3D" id="1.20.1250.20">
    <property type="entry name" value="MFS general substrate transporter like domains"/>
    <property type="match status" value="2"/>
</dbReference>
<accession>A0A369KK43</accession>
<comment type="subcellular location">
    <subcellularLocation>
        <location evidence="1">Endomembrane system</location>
        <topology evidence="1">Multi-pass membrane protein</topology>
    </subcellularLocation>
</comment>
<evidence type="ECO:0000313" key="9">
    <source>
        <dbReference type="Proteomes" id="UP000253816"/>
    </source>
</evidence>
<dbReference type="InterPro" id="IPR011701">
    <property type="entry name" value="MFS"/>
</dbReference>
<dbReference type="GO" id="GO:0035435">
    <property type="term" value="P:phosphate ion transmembrane transport"/>
    <property type="evidence" value="ECO:0007669"/>
    <property type="project" value="TreeGrafter"/>
</dbReference>
<evidence type="ECO:0000256" key="6">
    <source>
        <dbReference type="SAM" id="Phobius"/>
    </source>
</evidence>
<evidence type="ECO:0000256" key="1">
    <source>
        <dbReference type="ARBA" id="ARBA00004127"/>
    </source>
</evidence>
<feature type="transmembrane region" description="Helical" evidence="6">
    <location>
        <begin position="316"/>
        <end position="334"/>
    </location>
</feature>
<feature type="transmembrane region" description="Helical" evidence="6">
    <location>
        <begin position="346"/>
        <end position="367"/>
    </location>
</feature>
<evidence type="ECO:0000313" key="8">
    <source>
        <dbReference type="EMBL" id="RDB31366.1"/>
    </source>
</evidence>
<protein>
    <submittedName>
        <fullName evidence="8">Hexose phosphate uptake regulatory protein UhpC</fullName>
    </submittedName>
</protein>
<dbReference type="InterPro" id="IPR036259">
    <property type="entry name" value="MFS_trans_sf"/>
</dbReference>
<gene>
    <name evidence="8" type="ORF">HAT2_00529</name>
</gene>
<feature type="transmembrane region" description="Helical" evidence="6">
    <location>
        <begin position="181"/>
        <end position="200"/>
    </location>
</feature>
<sequence length="436" mass="48786">MSKTVLSESNAVIVSEENRASYHAWRMRVFCALYFGYILFSFTRRCFAFAAPLIREDLQFSASDLGLVSTVWAICYGIGKFVGGIISDRSNPRYFMACGLFLTGACNLFFGFSSKLFWHIPFWGLNGWFQGTGWPSCARCLTNWFSFKERGRWWGLLSTSHNIAGVLVPVLYTAIGSSMGWRSIFFLPSGIACLASIWLMDRLRESPSSAGLPSLEELYPEECSKGIEKEHGVLRSLFRFVFARPIIWLLGFAYFFLYSIRTGLHDWLTFFFIDQKGYDYFSAGSCVLWFELGGVVGSVLSGWVSDFFFLGRRMPVNLLFMFLFLLSLGLFFWGGATGYFLNSLQLFISGALLFGPQMLIGLTAAEVSHKTVPGSTHGFVSLFAQFGSAFAGYPFGLILSKGDWSSFAWALIGCSLFCTGCMVPVLCVELRGKKSI</sequence>
<dbReference type="Pfam" id="PF07690">
    <property type="entry name" value="MFS_1"/>
    <property type="match status" value="1"/>
</dbReference>
<dbReference type="PIRSF" id="PIRSF002808">
    <property type="entry name" value="Hexose_phosphate_transp"/>
    <property type="match status" value="1"/>
</dbReference>
<evidence type="ECO:0000256" key="3">
    <source>
        <dbReference type="ARBA" id="ARBA00022692"/>
    </source>
</evidence>
<keyword evidence="5 6" id="KW-0472">Membrane</keyword>
<dbReference type="PROSITE" id="PS00942">
    <property type="entry name" value="GLPT"/>
    <property type="match status" value="1"/>
</dbReference>
<evidence type="ECO:0000256" key="5">
    <source>
        <dbReference type="ARBA" id="ARBA00023136"/>
    </source>
</evidence>
<feature type="transmembrane region" description="Helical" evidence="6">
    <location>
        <begin position="406"/>
        <end position="428"/>
    </location>
</feature>
<evidence type="ECO:0000256" key="4">
    <source>
        <dbReference type="ARBA" id="ARBA00022989"/>
    </source>
</evidence>
<feature type="transmembrane region" description="Helical" evidence="6">
    <location>
        <begin position="153"/>
        <end position="175"/>
    </location>
</feature>
<dbReference type="InterPro" id="IPR000849">
    <property type="entry name" value="Sugar_P_transporter"/>
</dbReference>
<dbReference type="GO" id="GO:0012505">
    <property type="term" value="C:endomembrane system"/>
    <property type="evidence" value="ECO:0007669"/>
    <property type="project" value="UniProtKB-SubCell"/>
</dbReference>
<keyword evidence="9" id="KW-1185">Reference proteome</keyword>
<comment type="caution">
    <text evidence="8">The sequence shown here is derived from an EMBL/GenBank/DDBJ whole genome shotgun (WGS) entry which is preliminary data.</text>
</comment>
<feature type="transmembrane region" description="Helical" evidence="6">
    <location>
        <begin position="280"/>
        <end position="304"/>
    </location>
</feature>
<reference evidence="8 9" key="1">
    <citation type="submission" date="2018-07" db="EMBL/GenBank/DDBJ databases">
        <title>Comparative genomics of the Candidatus Parilichlamydiaceae reveals evidence of convergent evolution and genome reduction in the phylum Chlamydiae.</title>
        <authorList>
            <person name="Taylor-Brown A."/>
            <person name="Polkinghorne A."/>
        </authorList>
    </citation>
    <scope>NUCLEOTIDE SEQUENCE [LARGE SCALE GENOMIC DNA]</scope>
    <source>
        <strain evidence="8 9">Hat2</strain>
    </source>
</reference>
<dbReference type="Proteomes" id="UP000253816">
    <property type="component" value="Unassembled WGS sequence"/>
</dbReference>
<feature type="transmembrane region" description="Helical" evidence="6">
    <location>
        <begin position="94"/>
        <end position="114"/>
    </location>
</feature>
<dbReference type="PROSITE" id="PS50850">
    <property type="entry name" value="MFS"/>
    <property type="match status" value="1"/>
</dbReference>
<comment type="similarity">
    <text evidence="2">Belongs to the major facilitator superfamily. Organophosphate:Pi antiporter (OPA) (TC 2.A.1.4) family.</text>
</comment>